<dbReference type="PROSITE" id="PS51208">
    <property type="entry name" value="AUTOTRANSPORTER"/>
    <property type="match status" value="1"/>
</dbReference>
<dbReference type="Gene3D" id="2.60.40.10">
    <property type="entry name" value="Immunoglobulins"/>
    <property type="match status" value="2"/>
</dbReference>
<dbReference type="InterPro" id="IPR013783">
    <property type="entry name" value="Ig-like_fold"/>
</dbReference>
<dbReference type="InterPro" id="IPR005546">
    <property type="entry name" value="Autotransporte_beta"/>
</dbReference>
<comment type="caution">
    <text evidence="3">The sequence shown here is derived from an EMBL/GenBank/DDBJ whole genome shotgun (WGS) entry which is preliminary data.</text>
</comment>
<evidence type="ECO:0000259" key="2">
    <source>
        <dbReference type="PROSITE" id="PS51208"/>
    </source>
</evidence>
<accession>A0A560KM56</accession>
<gene>
    <name evidence="3" type="ORF">FBZ95_101759</name>
</gene>
<feature type="domain" description="Autotransporter" evidence="2">
    <location>
        <begin position="457"/>
        <end position="736"/>
    </location>
</feature>
<proteinExistence type="predicted"/>
<evidence type="ECO:0000256" key="1">
    <source>
        <dbReference type="SAM" id="MobiDB-lite"/>
    </source>
</evidence>
<dbReference type="Pfam" id="PF03797">
    <property type="entry name" value="Autotransporter"/>
    <property type="match status" value="1"/>
</dbReference>
<dbReference type="SMART" id="SM00869">
    <property type="entry name" value="Autotransporter"/>
    <property type="match status" value="1"/>
</dbReference>
<evidence type="ECO:0000313" key="3">
    <source>
        <dbReference type="EMBL" id="TWB84315.1"/>
    </source>
</evidence>
<dbReference type="EMBL" id="VITW01000001">
    <property type="protein sequence ID" value="TWB84315.1"/>
    <property type="molecule type" value="Genomic_DNA"/>
</dbReference>
<sequence length="736" mass="75758">MLSFFFDVIARRGRRQIGLDWFAILLATLLCFAAHGSAHANRILASGTVGIPYSQNAAVYTDTLACNYGLNTFSVPGLTLTNTSSSLTCSFRLDGTPTAAGTFTGTYQFHTSSAQFPSDAVIGGAFFSVGYDITIAKASPGLSVSAPSSGTYTNPLTLTATLSNAFSPTGTVTFYDNGAPIGTGSVSGTTASLTISTLSVGSHAITASYGGDSNHEAATSASAATVTVTKTTPSIALNASASSIGYGSSVALVATMSGSALPSGTVTFYDGATQLGNATISGATAILMVPPLAMGAHTISAVYNGDTNNASVTSSTGTVTVVQVGRSDPTSDTTVRGLVSSQVSSAVRFGQTQIGNIFSRFEALHDEDDGAANGTGGGRQMVQGGTGRGNIASAGGEAAGDTHAANPLDSQASAASALGYASDLPIRTGLATQNDAGRAVSQLSAALPQALDALNKTNVLPFHVWASGTVGFGRLQNDNSFDNRFTTSGLTLGFDRRILDDLKAGMAVGLGFERTDVGADGSRIDASSFDATLYASWRFLPHTYLDVAGGYGTLRFDSKRWSSDGNVMLSGVRSGRDVFGTVGVSHVSKWDGFRLSSYGRLDVVRASLDGYSETGSSAWALSYDRMNATSVASILGGRLAYPMLQNWGVLTPAVRAEWRHAFDGGYVQGLNYVDLAGLTSGYALSGTSTARDTMTGGLSLRADVGNALSLDLEYLLTSSLNGVESQRLRGAVKYGF</sequence>
<name>A0A560KM56_9BRAD</name>
<dbReference type="STRING" id="1399419.A5906_03480"/>
<dbReference type="OrthoDB" id="5720638at2"/>
<keyword evidence="4" id="KW-1185">Reference proteome</keyword>
<feature type="region of interest" description="Disordered" evidence="1">
    <location>
        <begin position="369"/>
        <end position="406"/>
    </location>
</feature>
<dbReference type="SUPFAM" id="SSF103515">
    <property type="entry name" value="Autotransporter"/>
    <property type="match status" value="1"/>
</dbReference>
<feature type="compositionally biased region" description="Gly residues" evidence="1">
    <location>
        <begin position="373"/>
        <end position="388"/>
    </location>
</feature>
<dbReference type="Gene3D" id="2.40.128.130">
    <property type="entry name" value="Autotransporter beta-domain"/>
    <property type="match status" value="1"/>
</dbReference>
<dbReference type="AlphaFoldDB" id="A0A560KM56"/>
<dbReference type="Pfam" id="PF16640">
    <property type="entry name" value="Big_3_5"/>
    <property type="match status" value="2"/>
</dbReference>
<evidence type="ECO:0000313" key="4">
    <source>
        <dbReference type="Proteomes" id="UP000315914"/>
    </source>
</evidence>
<organism evidence="3 4">
    <name type="scientific">Bradyrhizobium sacchari</name>
    <dbReference type="NCBI Taxonomy" id="1399419"/>
    <lineage>
        <taxon>Bacteria</taxon>
        <taxon>Pseudomonadati</taxon>
        <taxon>Pseudomonadota</taxon>
        <taxon>Alphaproteobacteria</taxon>
        <taxon>Hyphomicrobiales</taxon>
        <taxon>Nitrobacteraceae</taxon>
        <taxon>Bradyrhizobium</taxon>
    </lineage>
</organism>
<reference evidence="3 4" key="1">
    <citation type="submission" date="2019-06" db="EMBL/GenBank/DDBJ databases">
        <title>Genomic Encyclopedia of Type Strains, Phase IV (KMG-V): Genome sequencing to study the core and pangenomes of soil and plant-associated prokaryotes.</title>
        <authorList>
            <person name="Whitman W."/>
        </authorList>
    </citation>
    <scope>NUCLEOTIDE SEQUENCE [LARGE SCALE GENOMIC DNA]</scope>
    <source>
        <strain evidence="3 4">BR 10556</strain>
    </source>
</reference>
<dbReference type="RefSeq" id="WP_080138006.1">
    <property type="nucleotide sequence ID" value="NZ_LWIG01000026.1"/>
</dbReference>
<dbReference type="InterPro" id="IPR036709">
    <property type="entry name" value="Autotransporte_beta_dom_sf"/>
</dbReference>
<dbReference type="Proteomes" id="UP000315914">
    <property type="component" value="Unassembled WGS sequence"/>
</dbReference>
<protein>
    <submittedName>
        <fullName evidence="3">Uncharacterized protein with beta-barrel porin domain</fullName>
    </submittedName>
</protein>
<dbReference type="InterPro" id="IPR032109">
    <property type="entry name" value="Big_3_5"/>
</dbReference>